<dbReference type="InterPro" id="IPR031535">
    <property type="entry name" value="PRR22"/>
</dbReference>
<dbReference type="PANTHER" id="PTHR37871:SF1">
    <property type="entry name" value="PROLINE-RICH PROTEIN 22"/>
    <property type="match status" value="1"/>
</dbReference>
<comment type="caution">
    <text evidence="1">The sequence shown here is derived from an EMBL/GenBank/DDBJ whole genome shotgun (WGS) entry which is preliminary data.</text>
</comment>
<name>A0A401SJ51_CHIPU</name>
<proteinExistence type="predicted"/>
<sequence>MDDEEQMLAALDAVSEEELHELISNEKTVANKSFGSPAAQVADALPDEISLEDAMKMFDCIPFHNASLNNSPIVISGKLSSSADLNDYSTDREISQGNIEENNIAEDITSTIQIPWNGMSNLSLTFEKSFEDSMGLLALPKELITSDYEVPEIADIITTMDFFYSVSIYGLYNDEISNYSFHEPFYGTIKDNSCNTGVVTFPRPIESSPGTDSATKIVLDSVKKEKRHSTDMISYPSSKKYRIADSAALEAVQEFCTVSMSATMKKRLGIEDQ</sequence>
<evidence type="ECO:0000313" key="1">
    <source>
        <dbReference type="EMBL" id="GCC30421.1"/>
    </source>
</evidence>
<accession>A0A401SJ51</accession>
<dbReference type="OMA" id="MDDEEQM"/>
<dbReference type="OrthoDB" id="9941921at2759"/>
<reference evidence="1 2" key="1">
    <citation type="journal article" date="2018" name="Nat. Ecol. Evol.">
        <title>Shark genomes provide insights into elasmobranch evolution and the origin of vertebrates.</title>
        <authorList>
            <person name="Hara Y"/>
            <person name="Yamaguchi K"/>
            <person name="Onimaru K"/>
            <person name="Kadota M"/>
            <person name="Koyanagi M"/>
            <person name="Keeley SD"/>
            <person name="Tatsumi K"/>
            <person name="Tanaka K"/>
            <person name="Motone F"/>
            <person name="Kageyama Y"/>
            <person name="Nozu R"/>
            <person name="Adachi N"/>
            <person name="Nishimura O"/>
            <person name="Nakagawa R"/>
            <person name="Tanegashima C"/>
            <person name="Kiyatake I"/>
            <person name="Matsumoto R"/>
            <person name="Murakumo K"/>
            <person name="Nishida K"/>
            <person name="Terakita A"/>
            <person name="Kuratani S"/>
            <person name="Sato K"/>
            <person name="Hyodo S Kuraku.S."/>
        </authorList>
    </citation>
    <scope>NUCLEOTIDE SEQUENCE [LARGE SCALE GENOMIC DNA]</scope>
</reference>
<gene>
    <name evidence="1" type="ORF">chiPu_0008872</name>
</gene>
<dbReference type="AlphaFoldDB" id="A0A401SJ51"/>
<keyword evidence="2" id="KW-1185">Reference proteome</keyword>
<protein>
    <submittedName>
        <fullName evidence="1">Uncharacterized protein</fullName>
    </submittedName>
</protein>
<dbReference type="Proteomes" id="UP000287033">
    <property type="component" value="Unassembled WGS sequence"/>
</dbReference>
<dbReference type="PANTHER" id="PTHR37871">
    <property type="entry name" value="PROLINE-RICH PROTEIN 22"/>
    <property type="match status" value="1"/>
</dbReference>
<evidence type="ECO:0000313" key="2">
    <source>
        <dbReference type="Proteomes" id="UP000287033"/>
    </source>
</evidence>
<organism evidence="1 2">
    <name type="scientific">Chiloscyllium punctatum</name>
    <name type="common">Brownbanded bambooshark</name>
    <name type="synonym">Hemiscyllium punctatum</name>
    <dbReference type="NCBI Taxonomy" id="137246"/>
    <lineage>
        <taxon>Eukaryota</taxon>
        <taxon>Metazoa</taxon>
        <taxon>Chordata</taxon>
        <taxon>Craniata</taxon>
        <taxon>Vertebrata</taxon>
        <taxon>Chondrichthyes</taxon>
        <taxon>Elasmobranchii</taxon>
        <taxon>Galeomorphii</taxon>
        <taxon>Galeoidea</taxon>
        <taxon>Orectolobiformes</taxon>
        <taxon>Hemiscylliidae</taxon>
        <taxon>Chiloscyllium</taxon>
    </lineage>
</organism>
<dbReference type="EMBL" id="BEZZ01000301">
    <property type="protein sequence ID" value="GCC30421.1"/>
    <property type="molecule type" value="Genomic_DNA"/>
</dbReference>